<organism evidence="3 4">
    <name type="scientific">Ascobolus immersus RN42</name>
    <dbReference type="NCBI Taxonomy" id="1160509"/>
    <lineage>
        <taxon>Eukaryota</taxon>
        <taxon>Fungi</taxon>
        <taxon>Dikarya</taxon>
        <taxon>Ascomycota</taxon>
        <taxon>Pezizomycotina</taxon>
        <taxon>Pezizomycetes</taxon>
        <taxon>Pezizales</taxon>
        <taxon>Ascobolaceae</taxon>
        <taxon>Ascobolus</taxon>
    </lineage>
</organism>
<reference evidence="3 4" key="1">
    <citation type="journal article" date="2018" name="Nat. Ecol. Evol.">
        <title>Pezizomycetes genomes reveal the molecular basis of ectomycorrhizal truffle lifestyle.</title>
        <authorList>
            <person name="Murat C."/>
            <person name="Payen T."/>
            <person name="Noel B."/>
            <person name="Kuo A."/>
            <person name="Morin E."/>
            <person name="Chen J."/>
            <person name="Kohler A."/>
            <person name="Krizsan K."/>
            <person name="Balestrini R."/>
            <person name="Da Silva C."/>
            <person name="Montanini B."/>
            <person name="Hainaut M."/>
            <person name="Levati E."/>
            <person name="Barry K.W."/>
            <person name="Belfiori B."/>
            <person name="Cichocki N."/>
            <person name="Clum A."/>
            <person name="Dockter R.B."/>
            <person name="Fauchery L."/>
            <person name="Guy J."/>
            <person name="Iotti M."/>
            <person name="Le Tacon F."/>
            <person name="Lindquist E.A."/>
            <person name="Lipzen A."/>
            <person name="Malagnac F."/>
            <person name="Mello A."/>
            <person name="Molinier V."/>
            <person name="Miyauchi S."/>
            <person name="Poulain J."/>
            <person name="Riccioni C."/>
            <person name="Rubini A."/>
            <person name="Sitrit Y."/>
            <person name="Splivallo R."/>
            <person name="Traeger S."/>
            <person name="Wang M."/>
            <person name="Zifcakova L."/>
            <person name="Wipf D."/>
            <person name="Zambonelli A."/>
            <person name="Paolocci F."/>
            <person name="Nowrousian M."/>
            <person name="Ottonello S."/>
            <person name="Baldrian P."/>
            <person name="Spatafora J.W."/>
            <person name="Henrissat B."/>
            <person name="Nagy L.G."/>
            <person name="Aury J.M."/>
            <person name="Wincker P."/>
            <person name="Grigoriev I.V."/>
            <person name="Bonfante P."/>
            <person name="Martin F.M."/>
        </authorList>
    </citation>
    <scope>NUCLEOTIDE SEQUENCE [LARGE SCALE GENOMIC DNA]</scope>
    <source>
        <strain evidence="3 4">RN42</strain>
    </source>
</reference>
<dbReference type="InterPro" id="IPR011009">
    <property type="entry name" value="Kinase-like_dom_sf"/>
</dbReference>
<dbReference type="EMBL" id="ML119754">
    <property type="protein sequence ID" value="RPA75916.1"/>
    <property type="molecule type" value="Genomic_DNA"/>
</dbReference>
<dbReference type="STRING" id="1160509.A0A3N4HSF3"/>
<sequence length="547" mass="61720">MPRATTPSLDNILALPYDTLKPPISPTHSTTDSAYATTSRSPKVGTWFKPPEYEDDAESSEKSTEPTPFKRNFDTPLSQLRAPIGELVEELFPEDEEEERIIKTVEIQGGSSNRILRLHLLSSTDAISPSKSSSPTSEISGATKIATKLLVLRLPRYTALHSEQSSHYSTHTLLTRLLRPTIQLAKILAFDASTENVLGSPYTVQTFVSGMQLIHALKLGSIPLSGLLGIAEEMASVYEACWNLRSDRPGKVDLAQPNSTPLEIHNHLTGDTHTRRDLSLYTPWPYYARHLRIPSPKTTSTLDYITTLLTNFRQTLPNTQTSLYLSPTDYTIQTYDRLIHILHTISTHSTILDSSFNVLVHGDLLPHNILVQEQNGKWCVTTVLDWDTASFASPVSLCKPPTWLWRDLNDGTYKSERIWAEESPLPPPAPSVPRRPARSPERTRSLSPEDLVASERLKVRRRFEEKVKAVIPDYDELAYSPWAKLARRIIEVAQEGLVSEEGWGSVYEIFDMVLDVCEKEGLEEEFVVMGRKEGVHRRAMERRREEN</sequence>
<feature type="compositionally biased region" description="Polar residues" evidence="1">
    <location>
        <begin position="26"/>
        <end position="41"/>
    </location>
</feature>
<dbReference type="AlphaFoldDB" id="A0A3N4HSF3"/>
<evidence type="ECO:0000313" key="4">
    <source>
        <dbReference type="Proteomes" id="UP000275078"/>
    </source>
</evidence>
<dbReference type="Gene3D" id="3.90.1200.10">
    <property type="match status" value="1"/>
</dbReference>
<feature type="domain" description="Aminoglycoside phosphotransferase" evidence="2">
    <location>
        <begin position="354"/>
        <end position="394"/>
    </location>
</feature>
<dbReference type="Pfam" id="PF01636">
    <property type="entry name" value="APH"/>
    <property type="match status" value="1"/>
</dbReference>
<accession>A0A3N4HSF3</accession>
<evidence type="ECO:0000256" key="1">
    <source>
        <dbReference type="SAM" id="MobiDB-lite"/>
    </source>
</evidence>
<feature type="compositionally biased region" description="Pro residues" evidence="1">
    <location>
        <begin position="424"/>
        <end position="433"/>
    </location>
</feature>
<evidence type="ECO:0000313" key="3">
    <source>
        <dbReference type="EMBL" id="RPA75916.1"/>
    </source>
</evidence>
<dbReference type="InterPro" id="IPR051678">
    <property type="entry name" value="AGP_Transferase"/>
</dbReference>
<dbReference type="OrthoDB" id="10003767at2759"/>
<gene>
    <name evidence="3" type="ORF">BJ508DRAFT_417826</name>
</gene>
<keyword evidence="4" id="KW-1185">Reference proteome</keyword>
<dbReference type="Proteomes" id="UP000275078">
    <property type="component" value="Unassembled WGS sequence"/>
</dbReference>
<evidence type="ECO:0000259" key="2">
    <source>
        <dbReference type="Pfam" id="PF01636"/>
    </source>
</evidence>
<proteinExistence type="predicted"/>
<dbReference type="SUPFAM" id="SSF56112">
    <property type="entry name" value="Protein kinase-like (PK-like)"/>
    <property type="match status" value="1"/>
</dbReference>
<protein>
    <recommendedName>
        <fullName evidence="2">Aminoglycoside phosphotransferase domain-containing protein</fullName>
    </recommendedName>
</protein>
<feature type="region of interest" description="Disordered" evidence="1">
    <location>
        <begin position="421"/>
        <end position="447"/>
    </location>
</feature>
<dbReference type="PANTHER" id="PTHR21310:SF56">
    <property type="entry name" value="AMINOGLYCOSIDE PHOSPHOTRANSFERASE DOMAIN-CONTAINING PROTEIN"/>
    <property type="match status" value="1"/>
</dbReference>
<dbReference type="InterPro" id="IPR002575">
    <property type="entry name" value="Aminoglycoside_PTrfase"/>
</dbReference>
<name>A0A3N4HSF3_ASCIM</name>
<dbReference type="PANTHER" id="PTHR21310">
    <property type="entry name" value="AMINOGLYCOSIDE PHOSPHOTRANSFERASE-RELATED-RELATED"/>
    <property type="match status" value="1"/>
</dbReference>
<feature type="region of interest" description="Disordered" evidence="1">
    <location>
        <begin position="17"/>
        <end position="75"/>
    </location>
</feature>